<dbReference type="EMBL" id="RWGY01000039">
    <property type="protein sequence ID" value="TVU12892.1"/>
    <property type="molecule type" value="Genomic_DNA"/>
</dbReference>
<gene>
    <name evidence="2" type="ORF">EJB05_46558</name>
</gene>
<keyword evidence="1" id="KW-0732">Signal</keyword>
<evidence type="ECO:0000313" key="3">
    <source>
        <dbReference type="Proteomes" id="UP000324897"/>
    </source>
</evidence>
<name>A0A5J9TNG3_9POAL</name>
<evidence type="ECO:0000256" key="1">
    <source>
        <dbReference type="SAM" id="SignalP"/>
    </source>
</evidence>
<keyword evidence="3" id="KW-1185">Reference proteome</keyword>
<protein>
    <recommendedName>
        <fullName evidence="4">Bowman-Birk serine protease inhibitors family domain-containing protein</fullName>
    </recommendedName>
</protein>
<proteinExistence type="predicted"/>
<evidence type="ECO:0000313" key="2">
    <source>
        <dbReference type="EMBL" id="TVU12892.1"/>
    </source>
</evidence>
<evidence type="ECO:0008006" key="4">
    <source>
        <dbReference type="Google" id="ProtNLM"/>
    </source>
</evidence>
<comment type="caution">
    <text evidence="2">The sequence shown here is derived from an EMBL/GenBank/DDBJ whole genome shotgun (WGS) entry which is preliminary data.</text>
</comment>
<dbReference type="Gramene" id="TVU12892">
    <property type="protein sequence ID" value="TVU12892"/>
    <property type="gene ID" value="EJB05_46558"/>
</dbReference>
<reference evidence="2 3" key="1">
    <citation type="journal article" date="2019" name="Sci. Rep.">
        <title>A high-quality genome of Eragrostis curvula grass provides insights into Poaceae evolution and supports new strategies to enhance forage quality.</title>
        <authorList>
            <person name="Carballo J."/>
            <person name="Santos B.A.C.M."/>
            <person name="Zappacosta D."/>
            <person name="Garbus I."/>
            <person name="Selva J.P."/>
            <person name="Gallo C.A."/>
            <person name="Diaz A."/>
            <person name="Albertini E."/>
            <person name="Caccamo M."/>
            <person name="Echenique V."/>
        </authorList>
    </citation>
    <scope>NUCLEOTIDE SEQUENCE [LARGE SCALE GENOMIC DNA]</scope>
    <source>
        <strain evidence="3">cv. Victoria</strain>
        <tissue evidence="2">Leaf</tissue>
    </source>
</reference>
<feature type="signal peptide" evidence="1">
    <location>
        <begin position="1"/>
        <end position="28"/>
    </location>
</feature>
<sequence length="105" mass="11312">MRATAYKGVVFVLSTLLLVVMLAPLAQSRTSLLDQIGRNATAAAGSETSGGKDCDIVFCTETQCNTAQRGWEACYCCEPLKPNAPCYRTRDACRESCPICGDPKQ</sequence>
<accession>A0A5J9TNG3</accession>
<organism evidence="2 3">
    <name type="scientific">Eragrostis curvula</name>
    <name type="common">weeping love grass</name>
    <dbReference type="NCBI Taxonomy" id="38414"/>
    <lineage>
        <taxon>Eukaryota</taxon>
        <taxon>Viridiplantae</taxon>
        <taxon>Streptophyta</taxon>
        <taxon>Embryophyta</taxon>
        <taxon>Tracheophyta</taxon>
        <taxon>Spermatophyta</taxon>
        <taxon>Magnoliopsida</taxon>
        <taxon>Liliopsida</taxon>
        <taxon>Poales</taxon>
        <taxon>Poaceae</taxon>
        <taxon>PACMAD clade</taxon>
        <taxon>Chloridoideae</taxon>
        <taxon>Eragrostideae</taxon>
        <taxon>Eragrostidinae</taxon>
        <taxon>Eragrostis</taxon>
    </lineage>
</organism>
<dbReference type="AlphaFoldDB" id="A0A5J9TNG3"/>
<feature type="chain" id="PRO_5023841320" description="Bowman-Birk serine protease inhibitors family domain-containing protein" evidence="1">
    <location>
        <begin position="29"/>
        <end position="105"/>
    </location>
</feature>
<dbReference type="Proteomes" id="UP000324897">
    <property type="component" value="Chromosome 3"/>
</dbReference>